<evidence type="ECO:0000313" key="2">
    <source>
        <dbReference type="Proteomes" id="UP000244880"/>
    </source>
</evidence>
<proteinExistence type="predicted"/>
<dbReference type="InterPro" id="IPR021251">
    <property type="entry name" value="DUF2793"/>
</dbReference>
<dbReference type="RefSeq" id="WP_108830561.1">
    <property type="nucleotide sequence ID" value="NZ_OMOR01000005.1"/>
</dbReference>
<evidence type="ECO:0008006" key="3">
    <source>
        <dbReference type="Google" id="ProtNLM"/>
    </source>
</evidence>
<accession>A0A2R8BQ32</accession>
<keyword evidence="2" id="KW-1185">Reference proteome</keyword>
<sequence>MSDTSLILGLPYIQPAQAQKHVTHNEALRVLDAVVQLNVLSATATTPPATPDEGDRYLVAAAASGDWAGHDTELAVWDNGAWLYIAAQTGWVAFVRDTAGQVYFDGLGWEAATPDLTELQNMTRLGVGTVADATNPLAVSGTATLLNHAGSGHQLKVNKSAPADTASLLFQTDYTGHAEMGTAGNNDFAIKVSDDGSNWNTGAAFDAASGRASFPSGAQVPNRIDIGGRFYCYTNNRWVTHQTSYGVQGENSSTNGGSGSDPAVGWEHMGVFLPQGAALKSLDGFLRASSTEVTGYDVQVHFQTGPFDTGWNTDAETVRTSVASQSGNTFLPGFNRLDLDLAGFEAPADGFAVLFIRPIGTISATRYIYGGLALSYVTAD</sequence>
<dbReference type="Proteomes" id="UP000244880">
    <property type="component" value="Unassembled WGS sequence"/>
</dbReference>
<dbReference type="AlphaFoldDB" id="A0A2R8BQ32"/>
<organism evidence="1 2">
    <name type="scientific">Ascidiaceihabitans donghaensis</name>
    <dbReference type="NCBI Taxonomy" id="1510460"/>
    <lineage>
        <taxon>Bacteria</taxon>
        <taxon>Pseudomonadati</taxon>
        <taxon>Pseudomonadota</taxon>
        <taxon>Alphaproteobacteria</taxon>
        <taxon>Rhodobacterales</taxon>
        <taxon>Paracoccaceae</taxon>
        <taxon>Ascidiaceihabitans</taxon>
    </lineage>
</organism>
<reference evidence="1 2" key="1">
    <citation type="submission" date="2018-03" db="EMBL/GenBank/DDBJ databases">
        <authorList>
            <person name="Keele B.F."/>
        </authorList>
    </citation>
    <scope>NUCLEOTIDE SEQUENCE [LARGE SCALE GENOMIC DNA]</scope>
    <source>
        <strain evidence="1 2">CECT 8599</strain>
    </source>
</reference>
<gene>
    <name evidence="1" type="ORF">ASD8599_04087</name>
</gene>
<name>A0A2R8BQ32_9RHOB</name>
<dbReference type="Pfam" id="PF10983">
    <property type="entry name" value="DUF2793"/>
    <property type="match status" value="1"/>
</dbReference>
<dbReference type="EMBL" id="OMOR01000005">
    <property type="protein sequence ID" value="SPH27621.1"/>
    <property type="molecule type" value="Genomic_DNA"/>
</dbReference>
<dbReference type="OrthoDB" id="564699at2"/>
<evidence type="ECO:0000313" key="1">
    <source>
        <dbReference type="EMBL" id="SPH27621.1"/>
    </source>
</evidence>
<protein>
    <recommendedName>
        <fullName evidence="3">DUF2793 domain-containing protein</fullName>
    </recommendedName>
</protein>